<evidence type="ECO:0000313" key="2">
    <source>
        <dbReference type="Proteomes" id="UP001168821"/>
    </source>
</evidence>
<dbReference type="AlphaFoldDB" id="A0AA38M6E4"/>
<organism evidence="1 2">
    <name type="scientific">Zophobas morio</name>
    <dbReference type="NCBI Taxonomy" id="2755281"/>
    <lineage>
        <taxon>Eukaryota</taxon>
        <taxon>Metazoa</taxon>
        <taxon>Ecdysozoa</taxon>
        <taxon>Arthropoda</taxon>
        <taxon>Hexapoda</taxon>
        <taxon>Insecta</taxon>
        <taxon>Pterygota</taxon>
        <taxon>Neoptera</taxon>
        <taxon>Endopterygota</taxon>
        <taxon>Coleoptera</taxon>
        <taxon>Polyphaga</taxon>
        <taxon>Cucujiformia</taxon>
        <taxon>Tenebrionidae</taxon>
        <taxon>Zophobas</taxon>
    </lineage>
</organism>
<protein>
    <submittedName>
        <fullName evidence="1">Uncharacterized protein</fullName>
    </submittedName>
</protein>
<dbReference type="EMBL" id="JALNTZ010000007">
    <property type="protein sequence ID" value="KAJ3645111.1"/>
    <property type="molecule type" value="Genomic_DNA"/>
</dbReference>
<keyword evidence="2" id="KW-1185">Reference proteome</keyword>
<sequence>MFVFADRSSRSATLAAEVIPLPLSYTGCFSRDGDHQAVSGTHWVVGGFGCCHRGGRLLLVSMVNDSAVSGGDRFQSRALLISARLADLPRPSMANYLT</sequence>
<accession>A0AA38M6E4</accession>
<reference evidence="1" key="1">
    <citation type="journal article" date="2023" name="G3 (Bethesda)">
        <title>Whole genome assemblies of Zophobas morio and Tenebrio molitor.</title>
        <authorList>
            <person name="Kaur S."/>
            <person name="Stinson S.A."/>
            <person name="diCenzo G.C."/>
        </authorList>
    </citation>
    <scope>NUCLEOTIDE SEQUENCE</scope>
    <source>
        <strain evidence="1">QUZm001</strain>
    </source>
</reference>
<proteinExistence type="predicted"/>
<name>A0AA38M6E4_9CUCU</name>
<dbReference type="Proteomes" id="UP001168821">
    <property type="component" value="Unassembled WGS sequence"/>
</dbReference>
<evidence type="ECO:0000313" key="1">
    <source>
        <dbReference type="EMBL" id="KAJ3645111.1"/>
    </source>
</evidence>
<comment type="caution">
    <text evidence="1">The sequence shown here is derived from an EMBL/GenBank/DDBJ whole genome shotgun (WGS) entry which is preliminary data.</text>
</comment>
<gene>
    <name evidence="1" type="ORF">Zmor_022798</name>
</gene>